<dbReference type="Proteomes" id="UP000838412">
    <property type="component" value="Chromosome 19"/>
</dbReference>
<keyword evidence="2" id="KW-1185">Reference proteome</keyword>
<name>A0A8K0EL89_BRALA</name>
<proteinExistence type="predicted"/>
<protein>
    <submittedName>
        <fullName evidence="1">Hypp9266 protein</fullName>
    </submittedName>
</protein>
<accession>A0A8K0EL89</accession>
<evidence type="ECO:0000313" key="2">
    <source>
        <dbReference type="Proteomes" id="UP000838412"/>
    </source>
</evidence>
<evidence type="ECO:0000313" key="1">
    <source>
        <dbReference type="EMBL" id="CAH1252381.1"/>
    </source>
</evidence>
<dbReference type="EMBL" id="OV696704">
    <property type="protein sequence ID" value="CAH1252381.1"/>
    <property type="molecule type" value="Genomic_DNA"/>
</dbReference>
<organism evidence="1 2">
    <name type="scientific">Branchiostoma lanceolatum</name>
    <name type="common">Common lancelet</name>
    <name type="synonym">Amphioxus lanceolatum</name>
    <dbReference type="NCBI Taxonomy" id="7740"/>
    <lineage>
        <taxon>Eukaryota</taxon>
        <taxon>Metazoa</taxon>
        <taxon>Chordata</taxon>
        <taxon>Cephalochordata</taxon>
        <taxon>Leptocardii</taxon>
        <taxon>Amphioxiformes</taxon>
        <taxon>Branchiostomatidae</taxon>
        <taxon>Branchiostoma</taxon>
    </lineage>
</organism>
<gene>
    <name evidence="1" type="primary">Hypp9266</name>
    <name evidence="1" type="ORF">BLAG_LOCUS12467</name>
</gene>
<sequence length="83" mass="8974">MLRLNFANTVSRYGIALLAEFRGIAPGRWGAGSSHSAARQPALAHWMTLWIGAVRNPDFIPVGRCGLDCVACRSSEFAVDLAE</sequence>
<dbReference type="AlphaFoldDB" id="A0A8K0EL89"/>
<reference evidence="1" key="1">
    <citation type="submission" date="2022-01" db="EMBL/GenBank/DDBJ databases">
        <authorList>
            <person name="Braso-Vives M."/>
        </authorList>
    </citation>
    <scope>NUCLEOTIDE SEQUENCE</scope>
</reference>